<dbReference type="InterPro" id="IPR050827">
    <property type="entry name" value="CRP1_MDG1_kinase"/>
</dbReference>
<dbReference type="CDD" id="cd07184">
    <property type="entry name" value="E_set_Isoamylase_like_N"/>
    <property type="match status" value="3"/>
</dbReference>
<proteinExistence type="inferred from homology"/>
<evidence type="ECO:0000256" key="1">
    <source>
        <dbReference type="ARBA" id="ARBA00010926"/>
    </source>
</evidence>
<dbReference type="SUPFAM" id="SSF81296">
    <property type="entry name" value="E set domains"/>
    <property type="match status" value="3"/>
</dbReference>
<dbReference type="Pfam" id="PF16561">
    <property type="entry name" value="AMPK1_CBM"/>
    <property type="match status" value="1"/>
</dbReference>
<dbReference type="Proteomes" id="UP000555828">
    <property type="component" value="Unassembled WGS sequence"/>
</dbReference>
<keyword evidence="4" id="KW-1185">Reference proteome</keyword>
<reference evidence="3 4" key="1">
    <citation type="submission" date="2020-08" db="EMBL/GenBank/DDBJ databases">
        <title>Genomic Encyclopedia of Type Strains, Phase IV (KMG-IV): sequencing the most valuable type-strain genomes for metagenomic binning, comparative biology and taxonomic classification.</title>
        <authorList>
            <person name="Goeker M."/>
        </authorList>
    </citation>
    <scope>NUCLEOTIDE SEQUENCE [LARGE SCALE GENOMIC DNA]</scope>
    <source>
        <strain evidence="3 4">DSM 13481</strain>
    </source>
</reference>
<dbReference type="GO" id="GO:0004553">
    <property type="term" value="F:hydrolase activity, hydrolyzing O-glycosyl compounds"/>
    <property type="evidence" value="ECO:0007669"/>
    <property type="project" value="InterPro"/>
</dbReference>
<dbReference type="Pfam" id="PF02922">
    <property type="entry name" value="CBM_48"/>
    <property type="match status" value="2"/>
</dbReference>
<comment type="similarity">
    <text evidence="1">Belongs to the 5'-AMP-activated protein kinase beta subunit family.</text>
</comment>
<dbReference type="SMART" id="SM01065">
    <property type="entry name" value="CBM_2"/>
    <property type="match status" value="3"/>
</dbReference>
<protein>
    <recommendedName>
        <fullName evidence="2">CBM20 domain-containing protein</fullName>
    </recommendedName>
</protein>
<dbReference type="InterPro" id="IPR004193">
    <property type="entry name" value="Glyco_hydro_13_N"/>
</dbReference>
<dbReference type="RefSeq" id="WP_184619362.1">
    <property type="nucleotide sequence ID" value="NZ_JACHEX010000003.1"/>
</dbReference>
<name>A0A841GV22_9BACT</name>
<dbReference type="GO" id="GO:2001070">
    <property type="term" value="F:starch binding"/>
    <property type="evidence" value="ECO:0007669"/>
    <property type="project" value="InterPro"/>
</dbReference>
<dbReference type="PANTHER" id="PTHR10343">
    <property type="entry name" value="5'-AMP-ACTIVATED PROTEIN KINASE , BETA SUBUNIT"/>
    <property type="match status" value="1"/>
</dbReference>
<evidence type="ECO:0000313" key="4">
    <source>
        <dbReference type="Proteomes" id="UP000555828"/>
    </source>
</evidence>
<organism evidence="3 4">
    <name type="scientific">Thermosipho japonicus</name>
    <dbReference type="NCBI Taxonomy" id="90323"/>
    <lineage>
        <taxon>Bacteria</taxon>
        <taxon>Thermotogati</taxon>
        <taxon>Thermotogota</taxon>
        <taxon>Thermotogae</taxon>
        <taxon>Thermotogales</taxon>
        <taxon>Fervidobacteriaceae</taxon>
        <taxon>Thermosipho</taxon>
    </lineage>
</organism>
<dbReference type="InterPro" id="IPR014756">
    <property type="entry name" value="Ig_E-set"/>
</dbReference>
<feature type="domain" description="CBM20" evidence="2">
    <location>
        <begin position="27"/>
        <end position="104"/>
    </location>
</feature>
<dbReference type="EMBL" id="JACHEX010000003">
    <property type="protein sequence ID" value="MBB6062711.1"/>
    <property type="molecule type" value="Genomic_DNA"/>
</dbReference>
<comment type="caution">
    <text evidence="3">The sequence shown here is derived from an EMBL/GenBank/DDBJ whole genome shotgun (WGS) entry which is preliminary data.</text>
</comment>
<evidence type="ECO:0000313" key="3">
    <source>
        <dbReference type="EMBL" id="MBB6062711.1"/>
    </source>
</evidence>
<dbReference type="PANTHER" id="PTHR10343:SF84">
    <property type="entry name" value="5'-AMP-ACTIVATED PROTEIN KINASE SUBUNIT BETA-1"/>
    <property type="match status" value="1"/>
</dbReference>
<evidence type="ECO:0000259" key="2">
    <source>
        <dbReference type="SMART" id="SM01065"/>
    </source>
</evidence>
<dbReference type="AlphaFoldDB" id="A0A841GV22"/>
<dbReference type="InterPro" id="IPR032640">
    <property type="entry name" value="AMPK1_CBM"/>
</dbReference>
<gene>
    <name evidence="3" type="ORF">HNP65_001163</name>
</gene>
<dbReference type="InterPro" id="IPR013783">
    <property type="entry name" value="Ig-like_fold"/>
</dbReference>
<feature type="domain" description="CBM20" evidence="2">
    <location>
        <begin position="267"/>
        <end position="350"/>
    </location>
</feature>
<dbReference type="GO" id="GO:0005975">
    <property type="term" value="P:carbohydrate metabolic process"/>
    <property type="evidence" value="ECO:0007669"/>
    <property type="project" value="InterPro"/>
</dbReference>
<dbReference type="InterPro" id="IPR002044">
    <property type="entry name" value="CBM20"/>
</dbReference>
<accession>A0A841GV22</accession>
<sequence length="632" mass="71767">MVKKLSLFLITFLFSFLFASIYVENGMVVFTFEVEAQQVYLAGNFNNWSVSANPMVNENGVWKISLELLPGEYQYKFVVDGSRWIEDPDAPSYVDDGFGGKNGAFLLVNENGKLVIKPVGGTENNSNTGNESKEYEVNTSREDTIFVDEEGYVVIRYYNPDAEYVMIAGDFNNWDADDIEMYDIGDGWWEAALELDNGVYQYKFVVNGDTWVEDPNAFAYLPDGFGGKNSVLKVYEENGQLKVGSPVENTVEKVEKKEVPLGVSIIDGKVYFKVEKPQASKAYLAGSFNNWNPQDIEMQNVDGYWQVSLVLSPGKYEYKYVFEINNNQTWQEDPNAPGYVPDGYGGKNGVFEIVEKDGTLVIEKPEQETKSSVGISGSYSFNLSYKYDEKNLLKGQGFSNSLELIYRPNDNLEFSLKYDGASINYAKLELVNEKLEFLAHYNYALDFPIEGLKTGIFVSYDEKYYLGFGADSNQLSWIVGLNVVGIEVNYSDNYFVDESVVIVGYNLKLFDYYTKLYGGYFINSNSFAAIASINLEGFETELKYAKGRVEFLLSMNYLDLTSSYNIENGSYNVDSIIYIFDKYGLLAGYNHTTLLDKWYLGYGIYKEDYNVGFKIRSDFSGYYFDLFGNISF</sequence>
<dbReference type="Gene3D" id="2.60.40.10">
    <property type="entry name" value="Immunoglobulins"/>
    <property type="match status" value="3"/>
</dbReference>
<feature type="domain" description="CBM20" evidence="2">
    <location>
        <begin position="150"/>
        <end position="231"/>
    </location>
</feature>